<proteinExistence type="predicted"/>
<organism evidence="2 3">
    <name type="scientific">Candidatus Williamhamiltonella defendens</name>
    <dbReference type="NCBI Taxonomy" id="138072"/>
    <lineage>
        <taxon>Bacteria</taxon>
        <taxon>Pseudomonadati</taxon>
        <taxon>Pseudomonadota</taxon>
        <taxon>Gammaproteobacteria</taxon>
        <taxon>Enterobacterales</taxon>
        <taxon>Enterobacteriaceae</taxon>
        <taxon>aphid secondary symbionts</taxon>
        <taxon>Candidatus Williamhamiltonella</taxon>
    </lineage>
</organism>
<evidence type="ECO:0000313" key="3">
    <source>
        <dbReference type="Proteomes" id="UP000230008"/>
    </source>
</evidence>
<dbReference type="Gene3D" id="1.10.1220.10">
    <property type="entry name" value="Met repressor-like"/>
    <property type="match status" value="1"/>
</dbReference>
<dbReference type="InterPro" id="IPR010985">
    <property type="entry name" value="Ribbon_hlx_hlx"/>
</dbReference>
<protein>
    <submittedName>
        <fullName evidence="2">CopG family transcriptional regulator</fullName>
    </submittedName>
</protein>
<dbReference type="InterPro" id="IPR002145">
    <property type="entry name" value="CopG"/>
</dbReference>
<dbReference type="GO" id="GO:0006355">
    <property type="term" value="P:regulation of DNA-templated transcription"/>
    <property type="evidence" value="ECO:0007669"/>
    <property type="project" value="InterPro"/>
</dbReference>
<dbReference type="RefSeq" id="WP_100103521.1">
    <property type="nucleotide sequence ID" value="NZ_CAWNMT010000001.1"/>
</dbReference>
<dbReference type="AlphaFoldDB" id="A0A2D3T3J7"/>
<dbReference type="InterPro" id="IPR013321">
    <property type="entry name" value="Arc_rbn_hlx_hlx"/>
</dbReference>
<accession>A0A2D3T3J7</accession>
<gene>
    <name evidence="2" type="ORF">BJP41_07970</name>
</gene>
<sequence>MHLNERQTITLRLEKKLKERVKYLADDKRSSSHALMLDAIHQYVEREEKQSAYRKNALAAWQEYQETGEHITAEEALNWLDTWGTPNEKSAPTCHK</sequence>
<feature type="domain" description="Ribbon-helix-helix protein CopG" evidence="1">
    <location>
        <begin position="8"/>
        <end position="47"/>
    </location>
</feature>
<dbReference type="Proteomes" id="UP000230008">
    <property type="component" value="Chromosome"/>
</dbReference>
<dbReference type="EMBL" id="CP017606">
    <property type="protein sequence ID" value="ATW30263.1"/>
    <property type="molecule type" value="Genomic_DNA"/>
</dbReference>
<reference evidence="3" key="1">
    <citation type="submission" date="2016-10" db="EMBL/GenBank/DDBJ databases">
        <authorList>
            <person name="Chevignon G."/>
        </authorList>
    </citation>
    <scope>NUCLEOTIDE SEQUENCE [LARGE SCALE GENOMIC DNA]</scope>
    <source>
        <strain evidence="3">A2C</strain>
    </source>
</reference>
<dbReference type="SUPFAM" id="SSF47598">
    <property type="entry name" value="Ribbon-helix-helix"/>
    <property type="match status" value="1"/>
</dbReference>
<evidence type="ECO:0000259" key="1">
    <source>
        <dbReference type="Pfam" id="PF01402"/>
    </source>
</evidence>
<dbReference type="Pfam" id="PF01402">
    <property type="entry name" value="RHH_1"/>
    <property type="match status" value="1"/>
</dbReference>
<reference evidence="3" key="2">
    <citation type="submission" date="2017-11" db="EMBL/GenBank/DDBJ databases">
        <title>PacBio sequencing of new strain of the secondary endosymbiont Candidatus Hamiltonella defensa.</title>
        <authorList>
            <person name="Strand M.R."/>
            <person name="Oliver K."/>
        </authorList>
    </citation>
    <scope>NUCLEOTIDE SEQUENCE [LARGE SCALE GENOMIC DNA]</scope>
    <source>
        <strain evidence="3">A2C</strain>
    </source>
</reference>
<name>A0A2D3T3J7_9ENTR</name>
<evidence type="ECO:0000313" key="2">
    <source>
        <dbReference type="EMBL" id="ATW30263.1"/>
    </source>
</evidence>
<dbReference type="GO" id="GO:0043565">
    <property type="term" value="F:sequence-specific DNA binding"/>
    <property type="evidence" value="ECO:0007669"/>
    <property type="project" value="UniProtKB-ARBA"/>
</dbReference>